<evidence type="ECO:0000256" key="4">
    <source>
        <dbReference type="ARBA" id="ARBA00022857"/>
    </source>
</evidence>
<keyword evidence="6 8" id="KW-0057">Aromatic amino acid biosynthesis</keyword>
<feature type="binding site" evidence="8">
    <location>
        <position position="100"/>
    </location>
    <ligand>
        <name>shikimate</name>
        <dbReference type="ChEBI" id="CHEBI:36208"/>
    </ligand>
</feature>
<dbReference type="EC" id="1.1.1.25" evidence="2 8"/>
<dbReference type="GO" id="GO:0004764">
    <property type="term" value="F:shikimate 3-dehydrogenase (NADP+) activity"/>
    <property type="evidence" value="ECO:0007669"/>
    <property type="project" value="UniProtKB-UniRule"/>
</dbReference>
<dbReference type="SUPFAM" id="SSF51735">
    <property type="entry name" value="NAD(P)-binding Rossmann-fold domains"/>
    <property type="match status" value="1"/>
</dbReference>
<comment type="similarity">
    <text evidence="8">Belongs to the shikimate dehydrogenase family.</text>
</comment>
<dbReference type="NCBIfam" id="NF001310">
    <property type="entry name" value="PRK00258.1-2"/>
    <property type="match status" value="1"/>
</dbReference>
<dbReference type="PANTHER" id="PTHR21089:SF1">
    <property type="entry name" value="BIFUNCTIONAL 3-DEHYDROQUINATE DEHYDRATASE_SHIKIMATE DEHYDROGENASE, CHLOROPLASTIC"/>
    <property type="match status" value="1"/>
</dbReference>
<dbReference type="FunFam" id="3.40.50.10860:FF:000006">
    <property type="entry name" value="Shikimate dehydrogenase (NADP(+))"/>
    <property type="match status" value="1"/>
</dbReference>
<feature type="domain" description="Quinate/shikimate 5-dehydrogenase/glutamyl-tRNA reductase" evidence="9">
    <location>
        <begin position="114"/>
        <end position="202"/>
    </location>
</feature>
<reference evidence="13" key="1">
    <citation type="journal article" date="2018" name="Front. Microbiol.">
        <title>Genome-Based Analysis Reveals the Taxonomy and Diversity of the Family Idiomarinaceae.</title>
        <authorList>
            <person name="Liu Y."/>
            <person name="Lai Q."/>
            <person name="Shao Z."/>
        </authorList>
    </citation>
    <scope>NUCLEOTIDE SEQUENCE [LARGE SCALE GENOMIC DNA]</scope>
    <source>
        <strain evidence="13">GBPy7</strain>
    </source>
</reference>
<evidence type="ECO:0000256" key="2">
    <source>
        <dbReference type="ARBA" id="ARBA00012962"/>
    </source>
</evidence>
<sequence length="280" mass="30204">MKLAVFGSPIAHSRSPEIHQAFAEQTGREIQYERILASPEEFSERFAQFAAAEGVGANVTVPLKELALGFSKRLSPRAEQAQAVNTLIFRDGEWLGHNTDGDGLVADLFRFGQALRGARVLLIGAGGAARGVIGPMLDAEVAHLHIANRSGTKAENLVAEWQQRLAGQHHAQAKVFFTLLSAGDLASANGQWDIVINATSSSLTDERPAVTEATLANTPFCYDMGYGKQPTAFMQWAKANHCAVADGLGMLVEQAALSYFQWTGDIPDTQVVLDSLRSRL</sequence>
<dbReference type="InterPro" id="IPR041121">
    <property type="entry name" value="SDH_C"/>
</dbReference>
<dbReference type="Gene3D" id="3.40.50.720">
    <property type="entry name" value="NAD(P)-binding Rossmann-like Domain"/>
    <property type="match status" value="1"/>
</dbReference>
<keyword evidence="4 8" id="KW-0521">NADP</keyword>
<evidence type="ECO:0000313" key="12">
    <source>
        <dbReference type="EMBL" id="RUO23163.1"/>
    </source>
</evidence>
<dbReference type="GO" id="GO:0009073">
    <property type="term" value="P:aromatic amino acid family biosynthetic process"/>
    <property type="evidence" value="ECO:0007669"/>
    <property type="project" value="UniProtKB-KW"/>
</dbReference>
<dbReference type="Pfam" id="PF08501">
    <property type="entry name" value="Shikimate_dh_N"/>
    <property type="match status" value="1"/>
</dbReference>
<dbReference type="InterPro" id="IPR011342">
    <property type="entry name" value="Shikimate_DH"/>
</dbReference>
<comment type="caution">
    <text evidence="12">The sequence shown here is derived from an EMBL/GenBank/DDBJ whole genome shotgun (WGS) entry which is preliminary data.</text>
</comment>
<comment type="pathway">
    <text evidence="1 8">Metabolic intermediate biosynthesis; chorismate biosynthesis; chorismate from D-erythrose 4-phosphate and phosphoenolpyruvate: step 4/7.</text>
</comment>
<accession>A0A432W1X3</accession>
<dbReference type="InterPro" id="IPR013708">
    <property type="entry name" value="Shikimate_DH-bd_N"/>
</dbReference>
<keyword evidence="3 8" id="KW-0028">Amino-acid biosynthesis</keyword>
<organism evidence="12 13">
    <name type="scientific">Aliidiomarina iranensis</name>
    <dbReference type="NCBI Taxonomy" id="1434071"/>
    <lineage>
        <taxon>Bacteria</taxon>
        <taxon>Pseudomonadati</taxon>
        <taxon>Pseudomonadota</taxon>
        <taxon>Gammaproteobacteria</taxon>
        <taxon>Alteromonadales</taxon>
        <taxon>Idiomarinaceae</taxon>
        <taxon>Aliidiomarina</taxon>
    </lineage>
</organism>
<comment type="subunit">
    <text evidence="8">Homodimer.</text>
</comment>
<dbReference type="SUPFAM" id="SSF53223">
    <property type="entry name" value="Aminoacid dehydrogenase-like, N-terminal domain"/>
    <property type="match status" value="1"/>
</dbReference>
<dbReference type="EMBL" id="PIPJ01000001">
    <property type="protein sequence ID" value="RUO23163.1"/>
    <property type="molecule type" value="Genomic_DNA"/>
</dbReference>
<dbReference type="InterPro" id="IPR006151">
    <property type="entry name" value="Shikm_DH/Glu-tRNA_Rdtase"/>
</dbReference>
<proteinExistence type="inferred from homology"/>
<feature type="domain" description="Shikimate dehydrogenase substrate binding N-terminal" evidence="10">
    <location>
        <begin position="5"/>
        <end position="87"/>
    </location>
</feature>
<gene>
    <name evidence="8" type="primary">aroE</name>
    <name evidence="12" type="ORF">CWE08_00465</name>
</gene>
<feature type="binding site" evidence="8">
    <location>
        <begin position="124"/>
        <end position="128"/>
    </location>
    <ligand>
        <name>NADP(+)</name>
        <dbReference type="ChEBI" id="CHEBI:58349"/>
    </ligand>
</feature>
<dbReference type="OrthoDB" id="9776868at2"/>
<dbReference type="GO" id="GO:0008652">
    <property type="term" value="P:amino acid biosynthetic process"/>
    <property type="evidence" value="ECO:0007669"/>
    <property type="project" value="UniProtKB-KW"/>
</dbReference>
<evidence type="ECO:0000256" key="1">
    <source>
        <dbReference type="ARBA" id="ARBA00004871"/>
    </source>
</evidence>
<dbReference type="CDD" id="cd01065">
    <property type="entry name" value="NAD_bind_Shikimate_DH"/>
    <property type="match status" value="1"/>
</dbReference>
<dbReference type="GO" id="GO:0009423">
    <property type="term" value="P:chorismate biosynthetic process"/>
    <property type="evidence" value="ECO:0007669"/>
    <property type="project" value="UniProtKB-UniRule"/>
</dbReference>
<dbReference type="AlphaFoldDB" id="A0A432W1X3"/>
<comment type="catalytic activity">
    <reaction evidence="7 8">
        <text>shikimate + NADP(+) = 3-dehydroshikimate + NADPH + H(+)</text>
        <dbReference type="Rhea" id="RHEA:17737"/>
        <dbReference type="ChEBI" id="CHEBI:15378"/>
        <dbReference type="ChEBI" id="CHEBI:16630"/>
        <dbReference type="ChEBI" id="CHEBI:36208"/>
        <dbReference type="ChEBI" id="CHEBI:57783"/>
        <dbReference type="ChEBI" id="CHEBI:58349"/>
        <dbReference type="EC" id="1.1.1.25"/>
    </reaction>
</comment>
<name>A0A432W1X3_9GAMM</name>
<evidence type="ECO:0000313" key="13">
    <source>
        <dbReference type="Proteomes" id="UP000288395"/>
    </source>
</evidence>
<protein>
    <recommendedName>
        <fullName evidence="2 8">Shikimate dehydrogenase (NADP(+))</fullName>
        <shortName evidence="8">SDH</shortName>
        <ecNumber evidence="2 8">1.1.1.25</ecNumber>
    </recommendedName>
</protein>
<evidence type="ECO:0000256" key="6">
    <source>
        <dbReference type="ARBA" id="ARBA00023141"/>
    </source>
</evidence>
<dbReference type="UniPathway" id="UPA00053">
    <property type="reaction ID" value="UER00087"/>
</dbReference>
<feature type="domain" description="SDH C-terminal" evidence="11">
    <location>
        <begin position="247"/>
        <end position="277"/>
    </location>
</feature>
<evidence type="ECO:0000256" key="8">
    <source>
        <dbReference type="HAMAP-Rule" id="MF_00222"/>
    </source>
</evidence>
<evidence type="ECO:0000259" key="11">
    <source>
        <dbReference type="Pfam" id="PF18317"/>
    </source>
</evidence>
<dbReference type="Gene3D" id="3.40.50.10860">
    <property type="entry name" value="Leucine Dehydrogenase, chain A, domain 1"/>
    <property type="match status" value="1"/>
</dbReference>
<dbReference type="Pfam" id="PF01488">
    <property type="entry name" value="Shikimate_DH"/>
    <property type="match status" value="1"/>
</dbReference>
<feature type="binding site" evidence="8">
    <location>
        <begin position="13"/>
        <end position="15"/>
    </location>
    <ligand>
        <name>shikimate</name>
        <dbReference type="ChEBI" id="CHEBI:36208"/>
    </ligand>
</feature>
<evidence type="ECO:0000256" key="3">
    <source>
        <dbReference type="ARBA" id="ARBA00022605"/>
    </source>
</evidence>
<dbReference type="NCBIfam" id="TIGR00507">
    <property type="entry name" value="aroE"/>
    <property type="match status" value="1"/>
</dbReference>
<evidence type="ECO:0000256" key="5">
    <source>
        <dbReference type="ARBA" id="ARBA00023002"/>
    </source>
</evidence>
<feature type="binding site" evidence="8">
    <location>
        <position position="60"/>
    </location>
    <ligand>
        <name>shikimate</name>
        <dbReference type="ChEBI" id="CHEBI:36208"/>
    </ligand>
</feature>
<feature type="binding site" evidence="8">
    <location>
        <position position="85"/>
    </location>
    <ligand>
        <name>shikimate</name>
        <dbReference type="ChEBI" id="CHEBI:36208"/>
    </ligand>
</feature>
<feature type="active site" description="Proton acceptor" evidence="8">
    <location>
        <position position="64"/>
    </location>
</feature>
<feature type="binding site" evidence="8">
    <location>
        <position position="247"/>
    </location>
    <ligand>
        <name>NADP(+)</name>
        <dbReference type="ChEBI" id="CHEBI:58349"/>
    </ligand>
</feature>
<dbReference type="RefSeq" id="WP_126764703.1">
    <property type="nucleotide sequence ID" value="NZ_PIPJ01000001.1"/>
</dbReference>
<dbReference type="GO" id="GO:0005829">
    <property type="term" value="C:cytosol"/>
    <property type="evidence" value="ECO:0007669"/>
    <property type="project" value="TreeGrafter"/>
</dbReference>
<dbReference type="InterPro" id="IPR022893">
    <property type="entry name" value="Shikimate_DH_fam"/>
</dbReference>
<evidence type="ECO:0000256" key="7">
    <source>
        <dbReference type="ARBA" id="ARBA00049442"/>
    </source>
</evidence>
<feature type="binding site" evidence="8">
    <location>
        <position position="226"/>
    </location>
    <ligand>
        <name>shikimate</name>
        <dbReference type="ChEBI" id="CHEBI:36208"/>
    </ligand>
</feature>
<keyword evidence="5 8" id="KW-0560">Oxidoreductase</keyword>
<dbReference type="Pfam" id="PF18317">
    <property type="entry name" value="SDH_C"/>
    <property type="match status" value="1"/>
</dbReference>
<dbReference type="InterPro" id="IPR036291">
    <property type="entry name" value="NAD(P)-bd_dom_sf"/>
</dbReference>
<dbReference type="GO" id="GO:0019632">
    <property type="term" value="P:shikimate metabolic process"/>
    <property type="evidence" value="ECO:0007669"/>
    <property type="project" value="InterPro"/>
</dbReference>
<comment type="function">
    <text evidence="8">Involved in the biosynthesis of the chorismate, which leads to the biosynthesis of aromatic amino acids. Catalyzes the reversible NADPH linked reduction of 3-dehydroshikimate (DHSA) to yield shikimate (SA).</text>
</comment>
<evidence type="ECO:0000259" key="10">
    <source>
        <dbReference type="Pfam" id="PF08501"/>
    </source>
</evidence>
<feature type="binding site" evidence="8">
    <location>
        <position position="224"/>
    </location>
    <ligand>
        <name>NADP(+)</name>
        <dbReference type="ChEBI" id="CHEBI:58349"/>
    </ligand>
</feature>
<dbReference type="PANTHER" id="PTHR21089">
    <property type="entry name" value="SHIKIMATE DEHYDROGENASE"/>
    <property type="match status" value="1"/>
</dbReference>
<dbReference type="HAMAP" id="MF_00222">
    <property type="entry name" value="Shikimate_DH_AroE"/>
    <property type="match status" value="1"/>
</dbReference>
<comment type="caution">
    <text evidence="8">Lacks conserved residue(s) required for the propagation of feature annotation.</text>
</comment>
<dbReference type="InterPro" id="IPR046346">
    <property type="entry name" value="Aminoacid_DH-like_N_sf"/>
</dbReference>
<dbReference type="Proteomes" id="UP000288395">
    <property type="component" value="Unassembled WGS sequence"/>
</dbReference>
<keyword evidence="13" id="KW-1185">Reference proteome</keyword>
<evidence type="ECO:0000259" key="9">
    <source>
        <dbReference type="Pfam" id="PF01488"/>
    </source>
</evidence>
<feature type="binding site" evidence="8">
    <location>
        <position position="254"/>
    </location>
    <ligand>
        <name>shikimate</name>
        <dbReference type="ChEBI" id="CHEBI:36208"/>
    </ligand>
</feature>
<dbReference type="GO" id="GO:0050661">
    <property type="term" value="F:NADP binding"/>
    <property type="evidence" value="ECO:0007669"/>
    <property type="project" value="InterPro"/>
</dbReference>